<dbReference type="InterPro" id="IPR016855">
    <property type="entry name" value="ERp29"/>
</dbReference>
<comment type="caution">
    <text evidence="2">The sequence shown here is derived from an EMBL/GenBank/DDBJ whole genome shotgun (WGS) entry which is preliminary data.</text>
</comment>
<dbReference type="PANTHER" id="PTHR12211">
    <property type="entry name" value="ENDOPLASMIC RETICULUM PROTEIN ERP29"/>
    <property type="match status" value="1"/>
</dbReference>
<keyword evidence="3" id="KW-1185">Reference proteome</keyword>
<evidence type="ECO:0000259" key="1">
    <source>
        <dbReference type="Pfam" id="PF07749"/>
    </source>
</evidence>
<name>A0ABU6X927_9FABA</name>
<dbReference type="CDD" id="cd00238">
    <property type="entry name" value="ERp29c"/>
    <property type="match status" value="1"/>
</dbReference>
<dbReference type="SUPFAM" id="SSF47933">
    <property type="entry name" value="ERP29 C domain-like"/>
    <property type="match status" value="1"/>
</dbReference>
<reference evidence="2 3" key="1">
    <citation type="journal article" date="2023" name="Plants (Basel)">
        <title>Bridging the Gap: Combining Genomics and Transcriptomics Approaches to Understand Stylosanthes scabra, an Orphan Legume from the Brazilian Caatinga.</title>
        <authorList>
            <person name="Ferreira-Neto J.R.C."/>
            <person name="da Silva M.D."/>
            <person name="Binneck E."/>
            <person name="de Melo N.F."/>
            <person name="da Silva R.H."/>
            <person name="de Melo A.L.T.M."/>
            <person name="Pandolfi V."/>
            <person name="Bustamante F.O."/>
            <person name="Brasileiro-Vidal A.C."/>
            <person name="Benko-Iseppon A.M."/>
        </authorList>
    </citation>
    <scope>NUCLEOTIDE SEQUENCE [LARGE SCALE GENOMIC DNA]</scope>
    <source>
        <tissue evidence="2">Leaves</tissue>
    </source>
</reference>
<accession>A0ABU6X927</accession>
<proteinExistence type="predicted"/>
<dbReference type="Pfam" id="PF07749">
    <property type="entry name" value="ERp29"/>
    <property type="match status" value="1"/>
</dbReference>
<dbReference type="Gene3D" id="1.20.1150.12">
    <property type="entry name" value="Endoplasmic reticulum resident protein 29, C-terminal domain"/>
    <property type="match status" value="1"/>
</dbReference>
<sequence length="114" mass="12912">MRNVAQIAIDKEDLILKLAGIVASLDKLVKKFVSADDDKKKAIYSQLEEEVGDLEGSDARYGKLYLKLAKNCMEKGEEYAKNEVQRLERMLEQSVNPTKADEFTLKKNILSLFA</sequence>
<gene>
    <name evidence="2" type="ORF">PIB30_015987</name>
</gene>
<dbReference type="Proteomes" id="UP001341840">
    <property type="component" value="Unassembled WGS sequence"/>
</dbReference>
<evidence type="ECO:0000313" key="3">
    <source>
        <dbReference type="Proteomes" id="UP001341840"/>
    </source>
</evidence>
<dbReference type="PANTHER" id="PTHR12211:SF0">
    <property type="entry name" value="ENDOPLASMIC RETICULUM RESIDENT PROTEIN 29"/>
    <property type="match status" value="1"/>
</dbReference>
<feature type="domain" description="Endoplasmic reticulum resident protein 29 C-terminal" evidence="1">
    <location>
        <begin position="20"/>
        <end position="113"/>
    </location>
</feature>
<dbReference type="InterPro" id="IPR036356">
    <property type="entry name" value="ERp29_C_sf"/>
</dbReference>
<evidence type="ECO:0000313" key="2">
    <source>
        <dbReference type="EMBL" id="MED6193103.1"/>
    </source>
</evidence>
<dbReference type="InterPro" id="IPR011679">
    <property type="entry name" value="ERp29_C"/>
</dbReference>
<organism evidence="2 3">
    <name type="scientific">Stylosanthes scabra</name>
    <dbReference type="NCBI Taxonomy" id="79078"/>
    <lineage>
        <taxon>Eukaryota</taxon>
        <taxon>Viridiplantae</taxon>
        <taxon>Streptophyta</taxon>
        <taxon>Embryophyta</taxon>
        <taxon>Tracheophyta</taxon>
        <taxon>Spermatophyta</taxon>
        <taxon>Magnoliopsida</taxon>
        <taxon>eudicotyledons</taxon>
        <taxon>Gunneridae</taxon>
        <taxon>Pentapetalae</taxon>
        <taxon>rosids</taxon>
        <taxon>fabids</taxon>
        <taxon>Fabales</taxon>
        <taxon>Fabaceae</taxon>
        <taxon>Papilionoideae</taxon>
        <taxon>50 kb inversion clade</taxon>
        <taxon>dalbergioids sensu lato</taxon>
        <taxon>Dalbergieae</taxon>
        <taxon>Pterocarpus clade</taxon>
        <taxon>Stylosanthes</taxon>
    </lineage>
</organism>
<protein>
    <recommendedName>
        <fullName evidence="1">Endoplasmic reticulum resident protein 29 C-terminal domain-containing protein</fullName>
    </recommendedName>
</protein>
<dbReference type="EMBL" id="JASCZI010211493">
    <property type="protein sequence ID" value="MED6193103.1"/>
    <property type="molecule type" value="Genomic_DNA"/>
</dbReference>